<evidence type="ECO:0000256" key="5">
    <source>
        <dbReference type="ARBA" id="ARBA00022989"/>
    </source>
</evidence>
<dbReference type="Proteomes" id="UP001190926">
    <property type="component" value="Unassembled WGS sequence"/>
</dbReference>
<dbReference type="GO" id="GO:0005794">
    <property type="term" value="C:Golgi apparatus"/>
    <property type="evidence" value="ECO:0007669"/>
    <property type="project" value="TreeGrafter"/>
</dbReference>
<comment type="similarity">
    <text evidence="2 8">Belongs to the DHHC palmitoyltransferase family.</text>
</comment>
<dbReference type="PROSITE" id="PS50216">
    <property type="entry name" value="DHHC"/>
    <property type="match status" value="1"/>
</dbReference>
<evidence type="ECO:0000256" key="7">
    <source>
        <dbReference type="ARBA" id="ARBA00023315"/>
    </source>
</evidence>
<evidence type="ECO:0000256" key="6">
    <source>
        <dbReference type="ARBA" id="ARBA00023136"/>
    </source>
</evidence>
<proteinExistence type="inferred from homology"/>
<evidence type="ECO:0000256" key="3">
    <source>
        <dbReference type="ARBA" id="ARBA00022679"/>
    </source>
</evidence>
<comment type="caution">
    <text evidence="10">The sequence shown here is derived from an EMBL/GenBank/DDBJ whole genome shotgun (WGS) entry which is preliminary data.</text>
</comment>
<keyword evidence="3 8" id="KW-0808">Transferase</keyword>
<comment type="catalytic activity">
    <reaction evidence="8">
        <text>L-cysteinyl-[protein] + hexadecanoyl-CoA = S-hexadecanoyl-L-cysteinyl-[protein] + CoA</text>
        <dbReference type="Rhea" id="RHEA:36683"/>
        <dbReference type="Rhea" id="RHEA-COMP:10131"/>
        <dbReference type="Rhea" id="RHEA-COMP:11032"/>
        <dbReference type="ChEBI" id="CHEBI:29950"/>
        <dbReference type="ChEBI" id="CHEBI:57287"/>
        <dbReference type="ChEBI" id="CHEBI:57379"/>
        <dbReference type="ChEBI" id="CHEBI:74151"/>
        <dbReference type="EC" id="2.3.1.225"/>
    </reaction>
</comment>
<feature type="transmembrane region" description="Helical" evidence="8">
    <location>
        <begin position="84"/>
        <end position="103"/>
    </location>
</feature>
<feature type="transmembrane region" description="Helical" evidence="8">
    <location>
        <begin position="203"/>
        <end position="223"/>
    </location>
</feature>
<dbReference type="GO" id="GO:0005783">
    <property type="term" value="C:endoplasmic reticulum"/>
    <property type="evidence" value="ECO:0007669"/>
    <property type="project" value="TreeGrafter"/>
</dbReference>
<organism evidence="10 11">
    <name type="scientific">Perilla frutescens var. hirtella</name>
    <name type="common">Perilla citriodora</name>
    <name type="synonym">Perilla setoyensis</name>
    <dbReference type="NCBI Taxonomy" id="608512"/>
    <lineage>
        <taxon>Eukaryota</taxon>
        <taxon>Viridiplantae</taxon>
        <taxon>Streptophyta</taxon>
        <taxon>Embryophyta</taxon>
        <taxon>Tracheophyta</taxon>
        <taxon>Spermatophyta</taxon>
        <taxon>Magnoliopsida</taxon>
        <taxon>eudicotyledons</taxon>
        <taxon>Gunneridae</taxon>
        <taxon>Pentapetalae</taxon>
        <taxon>asterids</taxon>
        <taxon>lamiids</taxon>
        <taxon>Lamiales</taxon>
        <taxon>Lamiaceae</taxon>
        <taxon>Nepetoideae</taxon>
        <taxon>Elsholtzieae</taxon>
        <taxon>Perilla</taxon>
    </lineage>
</organism>
<keyword evidence="6 8" id="KW-0472">Membrane</keyword>
<evidence type="ECO:0000313" key="11">
    <source>
        <dbReference type="Proteomes" id="UP001190926"/>
    </source>
</evidence>
<dbReference type="PANTHER" id="PTHR22883:SF391">
    <property type="entry name" value="PROTEIN S-ACYLTRANSFERASE 3-RELATED"/>
    <property type="match status" value="1"/>
</dbReference>
<keyword evidence="4 8" id="KW-0812">Transmembrane</keyword>
<name>A0AAD4P7D8_PERFH</name>
<dbReference type="GO" id="GO:0019706">
    <property type="term" value="F:protein-cysteine S-palmitoyltransferase activity"/>
    <property type="evidence" value="ECO:0007669"/>
    <property type="project" value="UniProtKB-EC"/>
</dbReference>
<gene>
    <name evidence="10" type="ORF">C2S53_006653</name>
</gene>
<dbReference type="EMBL" id="SDAM02000121">
    <property type="protein sequence ID" value="KAH6828655.1"/>
    <property type="molecule type" value="Genomic_DNA"/>
</dbReference>
<dbReference type="AlphaFoldDB" id="A0AAD4P7D8"/>
<feature type="transmembrane region" description="Helical" evidence="8">
    <location>
        <begin position="52"/>
        <end position="72"/>
    </location>
</feature>
<evidence type="ECO:0000256" key="1">
    <source>
        <dbReference type="ARBA" id="ARBA00004127"/>
    </source>
</evidence>
<dbReference type="InterPro" id="IPR001594">
    <property type="entry name" value="Palmitoyltrfase_DHHC"/>
</dbReference>
<evidence type="ECO:0000256" key="4">
    <source>
        <dbReference type="ARBA" id="ARBA00022692"/>
    </source>
</evidence>
<evidence type="ECO:0000313" key="10">
    <source>
        <dbReference type="EMBL" id="KAH6828655.1"/>
    </source>
</evidence>
<accession>A0AAD4P7D8</accession>
<keyword evidence="11" id="KW-1185">Reference proteome</keyword>
<sequence length="396" mass="45315">MGGMKNQDFVAAPPKWVDSPAVKKRRLYQVWKGRNNFFCGGRLIIGPDSRSVVLTTLMIGGPALAFCTKMFLRISTVDCFYEHAVLIMGLVLTFLDLTFLFMTSTRNPGIIPRNTMPVLENTSLDSFPSIEWIANATPGLTLPRTKDVIVNGHTVKVKYCDTCLLYRPPRASHCSTCNNCIQRFDHHCPWLNQCIGVRNYGTFILFISTSTILCLYVFTFSLLNVLKETGQTWTWRVMTGDVVLVFLMVYCFITVWFVGGLSLFHYYLIITNQTTYENFRCLYGHKENPYNRGVMKNVKEILFSGMVPSLVNFREWVTEEVETFPESINKRFGWDITKSNKKVDLLELGININGFEDSVKDRGSKTTTYDPFLLPIDQDETLSVQDPTAYDDEKIR</sequence>
<dbReference type="EC" id="2.3.1.225" evidence="8"/>
<evidence type="ECO:0000259" key="9">
    <source>
        <dbReference type="Pfam" id="PF01529"/>
    </source>
</evidence>
<keyword evidence="7 8" id="KW-0012">Acyltransferase</keyword>
<feature type="domain" description="Palmitoyltransferase DHHC" evidence="9">
    <location>
        <begin position="157"/>
        <end position="279"/>
    </location>
</feature>
<dbReference type="InterPro" id="IPR039859">
    <property type="entry name" value="PFA4/ZDH16/20/ERF2-like"/>
</dbReference>
<dbReference type="GO" id="GO:0006612">
    <property type="term" value="P:protein targeting to membrane"/>
    <property type="evidence" value="ECO:0007669"/>
    <property type="project" value="TreeGrafter"/>
</dbReference>
<feature type="transmembrane region" description="Helical" evidence="8">
    <location>
        <begin position="243"/>
        <end position="270"/>
    </location>
</feature>
<reference evidence="10 11" key="1">
    <citation type="journal article" date="2021" name="Nat. Commun.">
        <title>Incipient diploidization of the medicinal plant Perilla within 10,000 years.</title>
        <authorList>
            <person name="Zhang Y."/>
            <person name="Shen Q."/>
            <person name="Leng L."/>
            <person name="Zhang D."/>
            <person name="Chen S."/>
            <person name="Shi Y."/>
            <person name="Ning Z."/>
            <person name="Chen S."/>
        </authorList>
    </citation>
    <scope>NUCLEOTIDE SEQUENCE [LARGE SCALE GENOMIC DNA]</scope>
    <source>
        <strain evidence="11">cv. PC099</strain>
    </source>
</reference>
<evidence type="ECO:0000256" key="8">
    <source>
        <dbReference type="RuleBase" id="RU079119"/>
    </source>
</evidence>
<comment type="subcellular location">
    <subcellularLocation>
        <location evidence="1">Endomembrane system</location>
        <topology evidence="1">Multi-pass membrane protein</topology>
    </subcellularLocation>
</comment>
<dbReference type="PANTHER" id="PTHR22883">
    <property type="entry name" value="ZINC FINGER DHHC DOMAIN CONTAINING PROTEIN"/>
    <property type="match status" value="1"/>
</dbReference>
<comment type="domain">
    <text evidence="8">The DHHC domain is required for palmitoyltransferase activity.</text>
</comment>
<evidence type="ECO:0000256" key="2">
    <source>
        <dbReference type="ARBA" id="ARBA00008574"/>
    </source>
</evidence>
<keyword evidence="5 8" id="KW-1133">Transmembrane helix</keyword>
<protein>
    <recommendedName>
        <fullName evidence="8">S-acyltransferase</fullName>
        <ecNumber evidence="8">2.3.1.225</ecNumber>
    </recommendedName>
    <alternativeName>
        <fullName evidence="8">Palmitoyltransferase</fullName>
    </alternativeName>
</protein>
<dbReference type="Pfam" id="PF01529">
    <property type="entry name" value="DHHC"/>
    <property type="match status" value="1"/>
</dbReference>